<organism evidence="1 2">
    <name type="scientific">Pseudorhizobium tarimense</name>
    <dbReference type="NCBI Taxonomy" id="1079109"/>
    <lineage>
        <taxon>Bacteria</taxon>
        <taxon>Pseudomonadati</taxon>
        <taxon>Pseudomonadota</taxon>
        <taxon>Alphaproteobacteria</taxon>
        <taxon>Hyphomicrobiales</taxon>
        <taxon>Rhizobiaceae</taxon>
        <taxon>Rhizobium/Agrobacterium group</taxon>
        <taxon>Pseudorhizobium</taxon>
    </lineage>
</organism>
<sequence>MEAAIGPDNVMSVVCSAPPDSVKGWTRAKVYIEGDLFCHESGGTFFELVGP</sequence>
<dbReference type="Proteomes" id="UP001549031">
    <property type="component" value="Unassembled WGS sequence"/>
</dbReference>
<accession>A0ABV2H895</accession>
<protein>
    <submittedName>
        <fullName evidence="1">Uncharacterized protein</fullName>
    </submittedName>
</protein>
<name>A0ABV2H895_9HYPH</name>
<gene>
    <name evidence="1" type="ORF">ABID21_002550</name>
</gene>
<reference evidence="1 2" key="1">
    <citation type="submission" date="2024-06" db="EMBL/GenBank/DDBJ databases">
        <title>Genomic Encyclopedia of Type Strains, Phase IV (KMG-IV): sequencing the most valuable type-strain genomes for metagenomic binning, comparative biology and taxonomic classification.</title>
        <authorList>
            <person name="Goeker M."/>
        </authorList>
    </citation>
    <scope>NUCLEOTIDE SEQUENCE [LARGE SCALE GENOMIC DNA]</scope>
    <source>
        <strain evidence="1 2">DSM 105042</strain>
    </source>
</reference>
<keyword evidence="2" id="KW-1185">Reference proteome</keyword>
<evidence type="ECO:0000313" key="2">
    <source>
        <dbReference type="Proteomes" id="UP001549031"/>
    </source>
</evidence>
<comment type="caution">
    <text evidence="1">The sequence shown here is derived from an EMBL/GenBank/DDBJ whole genome shotgun (WGS) entry which is preliminary data.</text>
</comment>
<evidence type="ECO:0000313" key="1">
    <source>
        <dbReference type="EMBL" id="MET3586432.1"/>
    </source>
</evidence>
<dbReference type="EMBL" id="JBEPLJ010000009">
    <property type="protein sequence ID" value="MET3586432.1"/>
    <property type="molecule type" value="Genomic_DNA"/>
</dbReference>
<proteinExistence type="predicted"/>